<gene>
    <name evidence="2" type="ORF">CKO45_11110</name>
</gene>
<keyword evidence="3" id="KW-1185">Reference proteome</keyword>
<feature type="transmembrane region" description="Helical" evidence="1">
    <location>
        <begin position="286"/>
        <end position="305"/>
    </location>
</feature>
<feature type="transmembrane region" description="Helical" evidence="1">
    <location>
        <begin position="225"/>
        <end position="245"/>
    </location>
</feature>
<sequence>MSQRLRLSPSLLLLPAFALILLRAPVILTQGRFWAEEGTIYLPDALGGWWDALLAPRMGYYSVWTRLAALAAASLPPEVAPLATAWAALLVQLAVIWIALRSDAFPGPLGPPLAAAVLLLALPSGEVWLNTVNSHFHFAVGAALLLVTAPGRLPAAFRLGFLAMAVLTGPVTAFLAPFFAWRALRQPSRLAGAEAAVVGAGALLQGALLLAGMAGGARAAGFDPAALLAALGVKLLALPVLGAGANRAAAVLLGGGTGARLGVVAALSGIAALLLAAVLPQARARVLLAAGIWLALLSIAGALLADPWMAVPPLNAGRYAYAPNALAGLALVAVATAPAALLAGRILAAALLAVILAQGMLAWPDRTWALSGPDWRAEVAAWRADPARTSLAIWPAGWTMTLARPAPR</sequence>
<name>A0ABS1CW83_9PROT</name>
<keyword evidence="1" id="KW-0812">Transmembrane</keyword>
<feature type="transmembrane region" description="Helical" evidence="1">
    <location>
        <begin position="325"/>
        <end position="356"/>
    </location>
</feature>
<feature type="transmembrane region" description="Helical" evidence="1">
    <location>
        <begin position="193"/>
        <end position="213"/>
    </location>
</feature>
<keyword evidence="1" id="KW-0472">Membrane</keyword>
<proteinExistence type="predicted"/>
<feature type="transmembrane region" description="Helical" evidence="1">
    <location>
        <begin position="160"/>
        <end position="181"/>
    </location>
</feature>
<feature type="transmembrane region" description="Helical" evidence="1">
    <location>
        <begin position="79"/>
        <end position="100"/>
    </location>
</feature>
<evidence type="ECO:0000313" key="3">
    <source>
        <dbReference type="Proteomes" id="UP000697995"/>
    </source>
</evidence>
<evidence type="ECO:0000256" key="1">
    <source>
        <dbReference type="SAM" id="Phobius"/>
    </source>
</evidence>
<feature type="transmembrane region" description="Helical" evidence="1">
    <location>
        <begin position="135"/>
        <end position="153"/>
    </location>
</feature>
<feature type="transmembrane region" description="Helical" evidence="1">
    <location>
        <begin position="112"/>
        <end position="129"/>
    </location>
</feature>
<reference evidence="2 3" key="1">
    <citation type="journal article" date="2020" name="Microorganisms">
        <title>Osmotic Adaptation and Compatible Solute Biosynthesis of Phototrophic Bacteria as Revealed from Genome Analyses.</title>
        <authorList>
            <person name="Imhoff J.F."/>
            <person name="Rahn T."/>
            <person name="Kunzel S."/>
            <person name="Keller A."/>
            <person name="Neulinger S.C."/>
        </authorList>
    </citation>
    <scope>NUCLEOTIDE SEQUENCE [LARGE SCALE GENOMIC DNA]</scope>
    <source>
        <strain evidence="2 3">DSM 15382</strain>
    </source>
</reference>
<dbReference type="Proteomes" id="UP000697995">
    <property type="component" value="Unassembled WGS sequence"/>
</dbReference>
<accession>A0ABS1CW83</accession>
<comment type="caution">
    <text evidence="2">The sequence shown here is derived from an EMBL/GenBank/DDBJ whole genome shotgun (WGS) entry which is preliminary data.</text>
</comment>
<feature type="transmembrane region" description="Helical" evidence="1">
    <location>
        <begin position="257"/>
        <end position="279"/>
    </location>
</feature>
<keyword evidence="1" id="KW-1133">Transmembrane helix</keyword>
<dbReference type="EMBL" id="NRSG01000067">
    <property type="protein sequence ID" value="MBK1658781.1"/>
    <property type="molecule type" value="Genomic_DNA"/>
</dbReference>
<evidence type="ECO:0000313" key="2">
    <source>
        <dbReference type="EMBL" id="MBK1658781.1"/>
    </source>
</evidence>
<dbReference type="RefSeq" id="WP_133220585.1">
    <property type="nucleotide sequence ID" value="NZ_NRSG01000067.1"/>
</dbReference>
<organism evidence="2 3">
    <name type="scientific">Paracraurococcus ruber</name>
    <dbReference type="NCBI Taxonomy" id="77675"/>
    <lineage>
        <taxon>Bacteria</taxon>
        <taxon>Pseudomonadati</taxon>
        <taxon>Pseudomonadota</taxon>
        <taxon>Alphaproteobacteria</taxon>
        <taxon>Acetobacterales</taxon>
        <taxon>Roseomonadaceae</taxon>
        <taxon>Paracraurococcus</taxon>
    </lineage>
</organism>
<protein>
    <submittedName>
        <fullName evidence="2">Uncharacterized protein</fullName>
    </submittedName>
</protein>